<evidence type="ECO:0000313" key="3">
    <source>
        <dbReference type="EMBL" id="PSR90444.1"/>
    </source>
</evidence>
<dbReference type="STRING" id="2025994.A0A2T3ABE9"/>
<proteinExistence type="inferred from homology"/>
<dbReference type="GO" id="GO:0003720">
    <property type="term" value="F:telomerase activity"/>
    <property type="evidence" value="ECO:0007669"/>
    <property type="project" value="InterPro"/>
</dbReference>
<comment type="similarity">
    <text evidence="1">Belongs to the reverse transcriptase family. Telomerase subfamily.</text>
</comment>
<feature type="compositionally biased region" description="Basic residues" evidence="2">
    <location>
        <begin position="63"/>
        <end position="72"/>
    </location>
</feature>
<dbReference type="PANTHER" id="PTHR12066:SF0">
    <property type="entry name" value="TELOMERASE REVERSE TRANSCRIPTASE"/>
    <property type="match status" value="1"/>
</dbReference>
<protein>
    <recommendedName>
        <fullName evidence="1">Telomerase reverse transcriptase</fullName>
        <ecNumber evidence="1">2.7.7.49</ecNumber>
    </recommendedName>
    <alternativeName>
        <fullName evidence="1">Telomerase catalytic subunit</fullName>
    </alternativeName>
</protein>
<keyword evidence="1" id="KW-0779">Telomere</keyword>
<dbReference type="PANTHER" id="PTHR12066">
    <property type="entry name" value="TELOMERASE REVERSE TRANSCRIPTASE"/>
    <property type="match status" value="1"/>
</dbReference>
<dbReference type="EMBL" id="KZ678419">
    <property type="protein sequence ID" value="PSR90444.1"/>
    <property type="molecule type" value="Genomic_DNA"/>
</dbReference>
<dbReference type="GO" id="GO:0046872">
    <property type="term" value="F:metal ion binding"/>
    <property type="evidence" value="ECO:0007669"/>
    <property type="project" value="UniProtKB-KW"/>
</dbReference>
<comment type="catalytic activity">
    <reaction evidence="1">
        <text>DNA(n) + a 2'-deoxyribonucleoside 5'-triphosphate = DNA(n+1) + diphosphate</text>
        <dbReference type="Rhea" id="RHEA:22508"/>
        <dbReference type="Rhea" id="RHEA-COMP:17339"/>
        <dbReference type="Rhea" id="RHEA-COMP:17340"/>
        <dbReference type="ChEBI" id="CHEBI:33019"/>
        <dbReference type="ChEBI" id="CHEBI:61560"/>
        <dbReference type="ChEBI" id="CHEBI:173112"/>
        <dbReference type="EC" id="2.7.7.49"/>
    </reaction>
</comment>
<dbReference type="InterPro" id="IPR003545">
    <property type="entry name" value="Telomerase_RT"/>
</dbReference>
<dbReference type="GO" id="GO:0000781">
    <property type="term" value="C:chromosome, telomeric region"/>
    <property type="evidence" value="ECO:0007669"/>
    <property type="project" value="UniProtKB-SubCell"/>
</dbReference>
<dbReference type="GO" id="GO:0042162">
    <property type="term" value="F:telomeric DNA binding"/>
    <property type="evidence" value="ECO:0007669"/>
    <property type="project" value="TreeGrafter"/>
</dbReference>
<evidence type="ECO:0000256" key="2">
    <source>
        <dbReference type="SAM" id="MobiDB-lite"/>
    </source>
</evidence>
<keyword evidence="1" id="KW-0479">Metal-binding</keyword>
<evidence type="ECO:0000256" key="1">
    <source>
        <dbReference type="RuleBase" id="RU365061"/>
    </source>
</evidence>
<comment type="subcellular location">
    <subcellularLocation>
        <location evidence="1">Nucleus</location>
    </subcellularLocation>
    <subcellularLocation>
        <location evidence="1">Chromosome</location>
        <location evidence="1">Telomere</location>
    </subcellularLocation>
</comment>
<keyword evidence="1" id="KW-0695">RNA-directed DNA polymerase</keyword>
<dbReference type="GO" id="GO:0000333">
    <property type="term" value="C:telomerase catalytic core complex"/>
    <property type="evidence" value="ECO:0007669"/>
    <property type="project" value="TreeGrafter"/>
</dbReference>
<dbReference type="GO" id="GO:0007004">
    <property type="term" value="P:telomere maintenance via telomerase"/>
    <property type="evidence" value="ECO:0007669"/>
    <property type="project" value="TreeGrafter"/>
</dbReference>
<keyword evidence="1" id="KW-0460">Magnesium</keyword>
<dbReference type="Gene3D" id="1.10.132.70">
    <property type="match status" value="1"/>
</dbReference>
<comment type="function">
    <text evidence="1">Telomerase is a ribonucleoprotein enzyme essential for the replication of chromosome termini in most eukaryotes. It elongates telomeres. It is a reverse transcriptase that adds simple sequence repeats to chromosome ends by copying a template sequence within the RNA component of the enzyme.</text>
</comment>
<dbReference type="OrthoDB" id="289721at2759"/>
<gene>
    <name evidence="3" type="ORF">BD289DRAFT_481688</name>
</gene>
<feature type="compositionally biased region" description="Polar residues" evidence="2">
    <location>
        <begin position="35"/>
        <end position="44"/>
    </location>
</feature>
<accession>A0A2T3ABE9</accession>
<name>A0A2T3ABE9_9PEZI</name>
<keyword evidence="4" id="KW-1185">Reference proteome</keyword>
<keyword evidence="1" id="KW-0808">Transferase</keyword>
<keyword evidence="1" id="KW-0539">Nucleus</keyword>
<feature type="region of interest" description="Disordered" evidence="2">
    <location>
        <begin position="29"/>
        <end position="93"/>
    </location>
</feature>
<keyword evidence="1" id="KW-0158">Chromosome</keyword>
<keyword evidence="1" id="KW-0548">Nucleotidyltransferase</keyword>
<sequence>MPPAESTNGAPMTSTAMAHARVVGVARKPGDTTHFDAQTNNGEANDSPKVQDMALMTHQKAAPSRRKRRKNTAHNLDSRERRASPPPKKRKLAFGADRLRPVDNVKHALLAEYYPSILTLRQYVLHHLPASSRLRRRKIAELVSDEEPHTESDVTSQLCKLLDTTLVGLRTVPPGVAEQQAKCRLRQWIDYSQRDDSHVILKGGNASTFHFQSEIIDFIIWLLFSRGDKLNTRPHHLLCDGFRRDATARRHGIPSAIHGLYSLYFNERVAALKQTPWPQLLQLLGKSGELIMINLLLDCSIFLHVDTGRGNYYQLSGDPIYEAPPLTLQEAVISSAGDADVFERKPMDISFVRSRMLYARAALNARGNVQFGLRHIHVLNRFPLHPKNRPGSVGSRLASNEQSDDSTHHIMMYMFPRQYGLHNAFTSQVDRAKTAQKFQDYTLREDEISSKFAETDLEDEEGQRKPGARVPKRLRGKAEDLVRRLQVRHARCSYVELLEHYCSLQVP</sequence>
<dbReference type="Proteomes" id="UP000241462">
    <property type="component" value="Unassembled WGS sequence"/>
</dbReference>
<reference evidence="3 4" key="1">
    <citation type="journal article" date="2018" name="Mycol. Prog.">
        <title>Coniella lustricola, a new species from submerged detritus.</title>
        <authorList>
            <person name="Raudabaugh D.B."/>
            <person name="Iturriaga T."/>
            <person name="Carver A."/>
            <person name="Mondo S."/>
            <person name="Pangilinan J."/>
            <person name="Lipzen A."/>
            <person name="He G."/>
            <person name="Amirebrahimi M."/>
            <person name="Grigoriev I.V."/>
            <person name="Miller A.N."/>
        </authorList>
    </citation>
    <scope>NUCLEOTIDE SEQUENCE [LARGE SCALE GENOMIC DNA]</scope>
    <source>
        <strain evidence="3 4">B22-T-1</strain>
    </source>
</reference>
<dbReference type="AlphaFoldDB" id="A0A2T3ABE9"/>
<evidence type="ECO:0000313" key="4">
    <source>
        <dbReference type="Proteomes" id="UP000241462"/>
    </source>
</evidence>
<dbReference type="GO" id="GO:0070034">
    <property type="term" value="F:telomerase RNA binding"/>
    <property type="evidence" value="ECO:0007669"/>
    <property type="project" value="TreeGrafter"/>
</dbReference>
<dbReference type="InParanoid" id="A0A2T3ABE9"/>
<organism evidence="3 4">
    <name type="scientific">Coniella lustricola</name>
    <dbReference type="NCBI Taxonomy" id="2025994"/>
    <lineage>
        <taxon>Eukaryota</taxon>
        <taxon>Fungi</taxon>
        <taxon>Dikarya</taxon>
        <taxon>Ascomycota</taxon>
        <taxon>Pezizomycotina</taxon>
        <taxon>Sordariomycetes</taxon>
        <taxon>Sordariomycetidae</taxon>
        <taxon>Diaporthales</taxon>
        <taxon>Schizoparmaceae</taxon>
        <taxon>Coniella</taxon>
    </lineage>
</organism>
<dbReference type="EC" id="2.7.7.49" evidence="1"/>